<dbReference type="InterPro" id="IPR055418">
    <property type="entry name" value="UFD1_N2"/>
</dbReference>
<dbReference type="GO" id="GO:1990116">
    <property type="term" value="P:ribosome-associated ubiquitin-dependent protein catabolic process"/>
    <property type="evidence" value="ECO:0007669"/>
    <property type="project" value="EnsemblFungi"/>
</dbReference>
<dbReference type="GO" id="GO:0030894">
    <property type="term" value="C:replisome"/>
    <property type="evidence" value="ECO:0007669"/>
    <property type="project" value="EnsemblFungi"/>
</dbReference>
<dbReference type="STRING" id="1754190.A0A1Y2AWH6"/>
<dbReference type="GO" id="GO:0070651">
    <property type="term" value="P:nonfunctional rRNA decay"/>
    <property type="evidence" value="ECO:0007669"/>
    <property type="project" value="EnsemblFungi"/>
</dbReference>
<feature type="domain" description="Ubiquitin fusion degradation protein UFD1 N-terminal subdomain 1" evidence="5">
    <location>
        <begin position="24"/>
        <end position="122"/>
    </location>
</feature>
<dbReference type="GO" id="GO:0006274">
    <property type="term" value="P:DNA replication termination"/>
    <property type="evidence" value="ECO:0007669"/>
    <property type="project" value="EnsemblFungi"/>
</dbReference>
<dbReference type="OrthoDB" id="422728at2759"/>
<evidence type="ECO:0000256" key="2">
    <source>
        <dbReference type="ARBA" id="ARBA00022786"/>
    </source>
</evidence>
<feature type="domain" description="Ubiquitin fusion degradation protein UFD1 N-terminal subdomain 2" evidence="6">
    <location>
        <begin position="124"/>
        <end position="199"/>
    </location>
</feature>
<gene>
    <name evidence="7" type="ORF">LY90DRAFT_513604</name>
</gene>
<evidence type="ECO:0000256" key="4">
    <source>
        <dbReference type="SAM" id="MobiDB-lite"/>
    </source>
</evidence>
<sequence>MKYIKFSVWPNLNIPQFANANQGFEEDYRCYSTSFMQGNDKPDIHYGGKVIMPSSALDKLSRLNIAYPMLFELINEQENRKTHAGVLEFTAEEGRIYLPNWMMQTLLIQEGSIIKIKNTSLPLGTFVKIQPQSVDFLNIYNPKAVLEKTLTNFSALTEGDIITINYNEKFYDIEILEIKPKGPGISVVETDLEVDFAAPVGYKEPEPESKPQSSNASIPSSYETMSIDNDTIDIKKAEFEAFQGSGFQLNGKKNNINNEASSSSSSISKTNNLNKTTTKVIDKTDPANLKILRLPKGKLFFGYEVVPLKKNQEEEEKPVCKNFIYILISNSNNNNN</sequence>
<dbReference type="GO" id="GO:0034098">
    <property type="term" value="C:VCP-NPL4-UFD1 AAA ATPase complex"/>
    <property type="evidence" value="ECO:0007669"/>
    <property type="project" value="EnsemblFungi"/>
</dbReference>
<dbReference type="GO" id="GO:0072665">
    <property type="term" value="P:protein localization to vacuole"/>
    <property type="evidence" value="ECO:0007669"/>
    <property type="project" value="EnsemblFungi"/>
</dbReference>
<dbReference type="GO" id="GO:0032183">
    <property type="term" value="F:SUMO binding"/>
    <property type="evidence" value="ECO:0007669"/>
    <property type="project" value="EnsemblFungi"/>
</dbReference>
<dbReference type="GO" id="GO:0000837">
    <property type="term" value="C:Doa10p ubiquitin ligase complex"/>
    <property type="evidence" value="ECO:0007669"/>
    <property type="project" value="EnsemblFungi"/>
</dbReference>
<dbReference type="InterPro" id="IPR004854">
    <property type="entry name" value="Ufd1-like"/>
</dbReference>
<dbReference type="PANTHER" id="PTHR12555">
    <property type="entry name" value="UBIQUITIN FUSION DEGRADATON PROTEIN 1"/>
    <property type="match status" value="1"/>
</dbReference>
<dbReference type="FunFam" id="2.40.40.50:FF:000001">
    <property type="entry name" value="Ubiquitin fusion degradation protein 1 homolog"/>
    <property type="match status" value="1"/>
</dbReference>
<dbReference type="Proteomes" id="UP000193920">
    <property type="component" value="Unassembled WGS sequence"/>
</dbReference>
<dbReference type="PANTHER" id="PTHR12555:SF13">
    <property type="entry name" value="UBIQUITIN RECOGNITION FACTOR IN ER-ASSOCIATED DEGRADATION PROTEIN 1"/>
    <property type="match status" value="1"/>
</dbReference>
<dbReference type="GO" id="GO:0000839">
    <property type="term" value="C:Hrd1p ubiquitin ligase ERAD-L complex"/>
    <property type="evidence" value="ECO:0007669"/>
    <property type="project" value="EnsemblFungi"/>
</dbReference>
<feature type="region of interest" description="Disordered" evidence="4">
    <location>
        <begin position="252"/>
        <end position="271"/>
    </location>
</feature>
<comment type="similarity">
    <text evidence="1">Belongs to the UFD1 family.</text>
</comment>
<organism evidence="7 8">
    <name type="scientific">Neocallimastix californiae</name>
    <dbReference type="NCBI Taxonomy" id="1754190"/>
    <lineage>
        <taxon>Eukaryota</taxon>
        <taxon>Fungi</taxon>
        <taxon>Fungi incertae sedis</taxon>
        <taxon>Chytridiomycota</taxon>
        <taxon>Chytridiomycota incertae sedis</taxon>
        <taxon>Neocallimastigomycetes</taxon>
        <taxon>Neocallimastigales</taxon>
        <taxon>Neocallimastigaceae</taxon>
        <taxon>Neocallimastix</taxon>
    </lineage>
</organism>
<dbReference type="InterPro" id="IPR042299">
    <property type="entry name" value="Ufd1-like_Nn"/>
</dbReference>
<dbReference type="Gene3D" id="3.10.330.10">
    <property type="match status" value="1"/>
</dbReference>
<feature type="region of interest" description="Disordered" evidence="4">
    <location>
        <begin position="201"/>
        <end position="223"/>
    </location>
</feature>
<keyword evidence="2" id="KW-0833">Ubl conjugation pathway</keyword>
<dbReference type="AlphaFoldDB" id="A0A1Y2AWH6"/>
<evidence type="ECO:0000259" key="6">
    <source>
        <dbReference type="Pfam" id="PF24842"/>
    </source>
</evidence>
<accession>A0A1Y2AWH6</accession>
<reference evidence="7 8" key="1">
    <citation type="submission" date="2016-08" db="EMBL/GenBank/DDBJ databases">
        <title>A Parts List for Fungal Cellulosomes Revealed by Comparative Genomics.</title>
        <authorList>
            <consortium name="DOE Joint Genome Institute"/>
            <person name="Haitjema C.H."/>
            <person name="Gilmore S.P."/>
            <person name="Henske J.K."/>
            <person name="Solomon K.V."/>
            <person name="De Groot R."/>
            <person name="Kuo A."/>
            <person name="Mondo S.J."/>
            <person name="Salamov A.A."/>
            <person name="Labutti K."/>
            <person name="Zhao Z."/>
            <person name="Chiniquy J."/>
            <person name="Barry K."/>
            <person name="Brewer H.M."/>
            <person name="Purvine S.O."/>
            <person name="Wright A.T."/>
            <person name="Boxma B."/>
            <person name="Van Alen T."/>
            <person name="Hackstein J.H."/>
            <person name="Baker S.E."/>
            <person name="Grigoriev I.V."/>
            <person name="O'Malley M.A."/>
        </authorList>
    </citation>
    <scope>NUCLEOTIDE SEQUENCE [LARGE SCALE GENOMIC DNA]</scope>
    <source>
        <strain evidence="7 8">G1</strain>
    </source>
</reference>
<protein>
    <recommendedName>
        <fullName evidence="3">Ubiquitin fusion degradation protein 1</fullName>
    </recommendedName>
</protein>
<keyword evidence="8" id="KW-1185">Reference proteome</keyword>
<dbReference type="Pfam" id="PF03152">
    <property type="entry name" value="UFD1_N1"/>
    <property type="match status" value="1"/>
</dbReference>
<dbReference type="GO" id="GO:1900182">
    <property type="term" value="P:positive regulation of protein localization to nucleus"/>
    <property type="evidence" value="ECO:0007669"/>
    <property type="project" value="EnsemblFungi"/>
</dbReference>
<feature type="compositionally biased region" description="Polar residues" evidence="4">
    <location>
        <begin position="210"/>
        <end position="223"/>
    </location>
</feature>
<dbReference type="Gene3D" id="2.40.40.50">
    <property type="entry name" value="Ubiquitin fusion degradation protein UFD1, N-terminal domain"/>
    <property type="match status" value="1"/>
</dbReference>
<evidence type="ECO:0000259" key="5">
    <source>
        <dbReference type="Pfam" id="PF03152"/>
    </source>
</evidence>
<evidence type="ECO:0000256" key="1">
    <source>
        <dbReference type="ARBA" id="ARBA00006043"/>
    </source>
</evidence>
<name>A0A1Y2AWH6_9FUNG</name>
<dbReference type="GO" id="GO:1990112">
    <property type="term" value="C:RQC complex"/>
    <property type="evidence" value="ECO:0007669"/>
    <property type="project" value="EnsemblFungi"/>
</dbReference>
<evidence type="ECO:0000256" key="3">
    <source>
        <dbReference type="ARBA" id="ARBA00074895"/>
    </source>
</evidence>
<dbReference type="Pfam" id="PF24842">
    <property type="entry name" value="UFD1_N2"/>
    <property type="match status" value="1"/>
</dbReference>
<dbReference type="GO" id="GO:0030970">
    <property type="term" value="P:retrograde protein transport, ER to cytosol"/>
    <property type="evidence" value="ECO:0007669"/>
    <property type="project" value="EnsemblFungi"/>
</dbReference>
<evidence type="ECO:0000313" key="7">
    <source>
        <dbReference type="EMBL" id="ORY26918.1"/>
    </source>
</evidence>
<proteinExistence type="inferred from homology"/>
<comment type="caution">
    <text evidence="7">The sequence shown here is derived from an EMBL/GenBank/DDBJ whole genome shotgun (WGS) entry which is preliminary data.</text>
</comment>
<dbReference type="InterPro" id="IPR055417">
    <property type="entry name" value="UFD1_N1"/>
</dbReference>
<dbReference type="GO" id="GO:0032933">
    <property type="term" value="P:SREBP signaling pathway"/>
    <property type="evidence" value="ECO:0007669"/>
    <property type="project" value="EnsemblFungi"/>
</dbReference>
<dbReference type="GO" id="GO:0071629">
    <property type="term" value="P:cytoplasm protein quality control by the ubiquitin-proteasome system"/>
    <property type="evidence" value="ECO:0007669"/>
    <property type="project" value="EnsemblFungi"/>
</dbReference>
<evidence type="ECO:0000313" key="8">
    <source>
        <dbReference type="Proteomes" id="UP000193920"/>
    </source>
</evidence>
<dbReference type="GO" id="GO:0031593">
    <property type="term" value="F:polyubiquitin modification-dependent protein binding"/>
    <property type="evidence" value="ECO:0007669"/>
    <property type="project" value="EnsemblFungi"/>
</dbReference>
<dbReference type="GO" id="GO:0005634">
    <property type="term" value="C:nucleus"/>
    <property type="evidence" value="ECO:0007669"/>
    <property type="project" value="EnsemblFungi"/>
</dbReference>
<dbReference type="GO" id="GO:0072671">
    <property type="term" value="P:mitochondria-associated ubiquitin-dependent protein catabolic process"/>
    <property type="evidence" value="ECO:0007669"/>
    <property type="project" value="EnsemblFungi"/>
</dbReference>
<dbReference type="GO" id="GO:0043130">
    <property type="term" value="F:ubiquitin binding"/>
    <property type="evidence" value="ECO:0007669"/>
    <property type="project" value="EnsemblFungi"/>
</dbReference>
<dbReference type="EMBL" id="MCOG01000197">
    <property type="protein sequence ID" value="ORY26918.1"/>
    <property type="molecule type" value="Genomic_DNA"/>
</dbReference>